<dbReference type="STRING" id="629741.GCWU000324_01775"/>
<accession>C4GLB8</accession>
<dbReference type="HOGENOM" id="CLU_035814_3_1_4"/>
<protein>
    <recommendedName>
        <fullName evidence="2">ATPase AAA-type core domain-containing protein</fullName>
    </recommendedName>
</protein>
<dbReference type="PANTHER" id="PTHR40396">
    <property type="entry name" value="ATPASE-LIKE PROTEIN"/>
    <property type="match status" value="1"/>
</dbReference>
<dbReference type="PIRSF" id="PIRSF029347">
    <property type="entry name" value="RecF"/>
    <property type="match status" value="1"/>
</dbReference>
<keyword evidence="1" id="KW-0175">Coiled coil</keyword>
<evidence type="ECO:0000256" key="1">
    <source>
        <dbReference type="SAM" id="Coils"/>
    </source>
</evidence>
<dbReference type="GO" id="GO:0005524">
    <property type="term" value="F:ATP binding"/>
    <property type="evidence" value="ECO:0007669"/>
    <property type="project" value="InterPro"/>
</dbReference>
<dbReference type="Pfam" id="PF13304">
    <property type="entry name" value="AAA_21"/>
    <property type="match status" value="1"/>
</dbReference>
<reference evidence="3" key="1">
    <citation type="submission" date="2009-04" db="EMBL/GenBank/DDBJ databases">
        <authorList>
            <person name="Weinstock G."/>
            <person name="Sodergren E."/>
            <person name="Clifton S."/>
            <person name="Fulton L."/>
            <person name="Fulton B."/>
            <person name="Courtney L."/>
            <person name="Fronick C."/>
            <person name="Harrison M."/>
            <person name="Strong C."/>
            <person name="Farmer C."/>
            <person name="Delahaunty K."/>
            <person name="Markovic C."/>
            <person name="Hall O."/>
            <person name="Minx P."/>
            <person name="Tomlinson C."/>
            <person name="Mitreva M."/>
            <person name="Nelson J."/>
            <person name="Hou S."/>
            <person name="Wollam A."/>
            <person name="Pepin K.H."/>
            <person name="Johnson M."/>
            <person name="Bhonagiri V."/>
            <person name="Nash W.E."/>
            <person name="Warren W."/>
            <person name="Chinwalla A."/>
            <person name="Mardis E.R."/>
            <person name="Wilson R.K."/>
        </authorList>
    </citation>
    <scope>NUCLEOTIDE SEQUENCE [LARGE SCALE GENOMIC DNA]</scope>
    <source>
        <strain evidence="3">ATCC 51147</strain>
    </source>
</reference>
<dbReference type="OrthoDB" id="9815944at2"/>
<organism evidence="3 4">
    <name type="scientific">Kingella oralis ATCC 51147</name>
    <dbReference type="NCBI Taxonomy" id="629741"/>
    <lineage>
        <taxon>Bacteria</taxon>
        <taxon>Pseudomonadati</taxon>
        <taxon>Pseudomonadota</taxon>
        <taxon>Betaproteobacteria</taxon>
        <taxon>Neisseriales</taxon>
        <taxon>Neisseriaceae</taxon>
        <taxon>Kingella</taxon>
    </lineage>
</organism>
<keyword evidence="4" id="KW-1185">Reference proteome</keyword>
<dbReference type="GO" id="GO:0016887">
    <property type="term" value="F:ATP hydrolysis activity"/>
    <property type="evidence" value="ECO:0007669"/>
    <property type="project" value="InterPro"/>
</dbReference>
<proteinExistence type="predicted"/>
<evidence type="ECO:0000313" key="3">
    <source>
        <dbReference type="EMBL" id="EEP67527.1"/>
    </source>
</evidence>
<sequence>MKIKRLEIKGYKSIGHLVLEDVPSLMVLAGANGAGKSNLVEALAFFGAVIRYGLDSAIKDFGGLSDILPKRNDSEVSKEMLLKIEVNLNSAIFSYLSKLRFSEDGNFIIEEELSKDNNIVFISNIENTKEAEAILSEYKSNMNELANKIKEARSDVAQYLNNHAYETLKEFRLTSSKPSKFSTLLMIEDFDYIELFDFVTNIKIFRIDPFTAKYPSRDIINSDELNPNGNNITAVLAKLEKDDDFRETLMEWLELIVPQMQEINASANRLDGSVGLSFTEASGKQFPAHLISDGTIYVICILTAILSRYNEYGITIIEEPERGIHPKAIGEIIGFIRNKMAESGKHTVILTTHSESVVRNSEVEELFFVQQENGATQVKSLRGSSVDKNKIPLDTAWLTNILGGGSPW</sequence>
<comment type="caution">
    <text evidence="3">The sequence shown here is derived from an EMBL/GenBank/DDBJ whole genome shotgun (WGS) entry which is preliminary data.</text>
</comment>
<dbReference type="Proteomes" id="UP000003009">
    <property type="component" value="Unassembled WGS sequence"/>
</dbReference>
<dbReference type="InterPro" id="IPR027417">
    <property type="entry name" value="P-loop_NTPase"/>
</dbReference>
<dbReference type="PANTHER" id="PTHR40396:SF1">
    <property type="entry name" value="ATPASE AAA-TYPE CORE DOMAIN-CONTAINING PROTEIN"/>
    <property type="match status" value="1"/>
</dbReference>
<dbReference type="AlphaFoldDB" id="C4GLB8"/>
<feature type="coiled-coil region" evidence="1">
    <location>
        <begin position="128"/>
        <end position="162"/>
    </location>
</feature>
<dbReference type="SUPFAM" id="SSF52540">
    <property type="entry name" value="P-loop containing nucleoside triphosphate hydrolases"/>
    <property type="match status" value="1"/>
</dbReference>
<dbReference type="RefSeq" id="WP_003796438.1">
    <property type="nucleotide sequence ID" value="NZ_GG665872.1"/>
</dbReference>
<evidence type="ECO:0000313" key="4">
    <source>
        <dbReference type="Proteomes" id="UP000003009"/>
    </source>
</evidence>
<evidence type="ECO:0000259" key="2">
    <source>
        <dbReference type="Pfam" id="PF13304"/>
    </source>
</evidence>
<dbReference type="InterPro" id="IPR014555">
    <property type="entry name" value="RecF-like"/>
</dbReference>
<feature type="domain" description="ATPase AAA-type core" evidence="2">
    <location>
        <begin position="25"/>
        <end position="358"/>
    </location>
</feature>
<gene>
    <name evidence="3" type="ORF">GCWU000324_01775</name>
</gene>
<dbReference type="GeneID" id="84906218"/>
<dbReference type="InterPro" id="IPR003959">
    <property type="entry name" value="ATPase_AAA_core"/>
</dbReference>
<dbReference type="Gene3D" id="3.40.50.300">
    <property type="entry name" value="P-loop containing nucleotide triphosphate hydrolases"/>
    <property type="match status" value="1"/>
</dbReference>
<name>C4GLB8_9NEIS</name>
<dbReference type="EMBL" id="ACJW02000003">
    <property type="protein sequence ID" value="EEP67527.1"/>
    <property type="molecule type" value="Genomic_DNA"/>
</dbReference>